<dbReference type="GO" id="GO:0004592">
    <property type="term" value="F:pantoate-beta-alanine ligase activity"/>
    <property type="evidence" value="ECO:0007669"/>
    <property type="project" value="UniProtKB-UniRule"/>
</dbReference>
<feature type="binding site" evidence="8">
    <location>
        <begin position="146"/>
        <end position="149"/>
    </location>
    <ligand>
        <name>ATP</name>
        <dbReference type="ChEBI" id="CHEBI:30616"/>
    </ligand>
</feature>
<evidence type="ECO:0000256" key="4">
    <source>
        <dbReference type="ARBA" id="ARBA00022655"/>
    </source>
</evidence>
<name>A0A937XGM9_UNCW3</name>
<evidence type="ECO:0000256" key="7">
    <source>
        <dbReference type="ARBA" id="ARBA00048258"/>
    </source>
</evidence>
<dbReference type="AlphaFoldDB" id="A0A937XGM9"/>
<evidence type="ECO:0000256" key="2">
    <source>
        <dbReference type="ARBA" id="ARBA00009256"/>
    </source>
</evidence>
<feature type="binding site" evidence="8">
    <location>
        <position position="60"/>
    </location>
    <ligand>
        <name>beta-alanine</name>
        <dbReference type="ChEBI" id="CHEBI:57966"/>
    </ligand>
</feature>
<feature type="binding site" evidence="8">
    <location>
        <begin position="29"/>
        <end position="36"/>
    </location>
    <ligand>
        <name>ATP</name>
        <dbReference type="ChEBI" id="CHEBI:30616"/>
    </ligand>
</feature>
<dbReference type="HAMAP" id="MF_00158">
    <property type="entry name" value="PanC"/>
    <property type="match status" value="1"/>
</dbReference>
<dbReference type="InterPro" id="IPR004821">
    <property type="entry name" value="Cyt_trans-like"/>
</dbReference>
<evidence type="ECO:0000256" key="3">
    <source>
        <dbReference type="ARBA" id="ARBA00022598"/>
    </source>
</evidence>
<dbReference type="Proteomes" id="UP000779900">
    <property type="component" value="Unassembled WGS sequence"/>
</dbReference>
<comment type="similarity">
    <text evidence="2 8">Belongs to the pantothenate synthetase family.</text>
</comment>
<evidence type="ECO:0000256" key="8">
    <source>
        <dbReference type="HAMAP-Rule" id="MF_00158"/>
    </source>
</evidence>
<comment type="subcellular location">
    <subcellularLocation>
        <location evidence="8">Cytoplasm</location>
    </subcellularLocation>
</comment>
<feature type="active site" description="Proton donor" evidence="8">
    <location>
        <position position="36"/>
    </location>
</feature>
<dbReference type="EC" id="6.3.2.1" evidence="8"/>
<dbReference type="PANTHER" id="PTHR21299">
    <property type="entry name" value="CYTIDYLATE KINASE/PANTOATE-BETA-ALANINE LIGASE"/>
    <property type="match status" value="1"/>
</dbReference>
<protein>
    <recommendedName>
        <fullName evidence="8">Pantothenate synthetase</fullName>
        <shortName evidence="8">PS</shortName>
        <ecNumber evidence="8">6.3.2.1</ecNumber>
    </recommendedName>
    <alternativeName>
        <fullName evidence="8">Pantoate--beta-alanine ligase</fullName>
    </alternativeName>
    <alternativeName>
        <fullName evidence="8">Pantoate-activating enzyme</fullName>
    </alternativeName>
</protein>
<comment type="catalytic activity">
    <reaction evidence="7 8">
        <text>(R)-pantoate + beta-alanine + ATP = (R)-pantothenate + AMP + diphosphate + H(+)</text>
        <dbReference type="Rhea" id="RHEA:10912"/>
        <dbReference type="ChEBI" id="CHEBI:15378"/>
        <dbReference type="ChEBI" id="CHEBI:15980"/>
        <dbReference type="ChEBI" id="CHEBI:29032"/>
        <dbReference type="ChEBI" id="CHEBI:30616"/>
        <dbReference type="ChEBI" id="CHEBI:33019"/>
        <dbReference type="ChEBI" id="CHEBI:57966"/>
        <dbReference type="ChEBI" id="CHEBI:456215"/>
        <dbReference type="EC" id="6.3.2.1"/>
    </reaction>
</comment>
<dbReference type="EMBL" id="VGIR01000040">
    <property type="protein sequence ID" value="MBM3331696.1"/>
    <property type="molecule type" value="Genomic_DNA"/>
</dbReference>
<dbReference type="NCBIfam" id="TIGR00018">
    <property type="entry name" value="panC"/>
    <property type="match status" value="1"/>
</dbReference>
<comment type="miscellaneous">
    <text evidence="8">The reaction proceeds by a bi uni uni bi ping pong mechanism.</text>
</comment>
<evidence type="ECO:0000256" key="5">
    <source>
        <dbReference type="ARBA" id="ARBA00022741"/>
    </source>
</evidence>
<keyword evidence="6 8" id="KW-0067">ATP-binding</keyword>
<dbReference type="PANTHER" id="PTHR21299:SF1">
    <property type="entry name" value="PANTOATE--BETA-ALANINE LIGASE"/>
    <property type="match status" value="1"/>
</dbReference>
<feature type="binding site" evidence="8">
    <location>
        <position position="60"/>
    </location>
    <ligand>
        <name>(R)-pantoate</name>
        <dbReference type="ChEBI" id="CHEBI:15980"/>
    </ligand>
</feature>
<comment type="caution">
    <text evidence="9">The sequence shown here is derived from an EMBL/GenBank/DDBJ whole genome shotgun (WGS) entry which is preliminary data.</text>
</comment>
<dbReference type="FunFam" id="3.30.1300.10:FF:000001">
    <property type="entry name" value="Pantothenate synthetase"/>
    <property type="match status" value="1"/>
</dbReference>
<dbReference type="InterPro" id="IPR003721">
    <property type="entry name" value="Pantoate_ligase"/>
</dbReference>
<comment type="function">
    <text evidence="8">Catalyzes the condensation of pantoate with beta-alanine in an ATP-dependent reaction via a pantoyl-adenylate intermediate.</text>
</comment>
<sequence length="280" mass="31704">MRVVRSVAAMQRIALGLKRRGRIGFVPTMGYLHEGHLGLVRAARRQSDFVVVSIFVNPIQFGPKEDFRRYPRDFNRDRRLLESAGADFIFYPGVKDMYPEGFATFVDVERLGEGLCGKSRPGHFRGVTTVVAKLFNTVLPDVAVFGAKDAQQAFVIRRMVRDLNFQTRIVILPTAREKDGLAMSSRNVYLTPEQRAEAPVLHRSLVLARRLIGRGERRAAKVKAAMRRMILRESSGRIDYVEMVDTDELRPVRTIKGEALIALAVFYGKTRLIDNTIVRA</sequence>
<feature type="binding site" evidence="8">
    <location>
        <position position="175"/>
    </location>
    <ligand>
        <name>ATP</name>
        <dbReference type="ChEBI" id="CHEBI:30616"/>
    </ligand>
</feature>
<dbReference type="Gene3D" id="3.30.1300.10">
    <property type="entry name" value="Pantoate-beta-alanine ligase, C-terminal domain"/>
    <property type="match status" value="1"/>
</dbReference>
<keyword evidence="3 8" id="KW-0436">Ligase</keyword>
<accession>A0A937XGM9</accession>
<keyword evidence="5 8" id="KW-0547">Nucleotide-binding</keyword>
<dbReference type="SUPFAM" id="SSF52374">
    <property type="entry name" value="Nucleotidylyl transferase"/>
    <property type="match status" value="1"/>
</dbReference>
<keyword evidence="4 8" id="KW-0566">Pantothenate biosynthesis</keyword>
<keyword evidence="8" id="KW-0963">Cytoplasm</keyword>
<evidence type="ECO:0000256" key="6">
    <source>
        <dbReference type="ARBA" id="ARBA00022840"/>
    </source>
</evidence>
<dbReference type="GO" id="GO:0015940">
    <property type="term" value="P:pantothenate biosynthetic process"/>
    <property type="evidence" value="ECO:0007669"/>
    <property type="project" value="UniProtKB-UniRule"/>
</dbReference>
<dbReference type="FunFam" id="3.40.50.620:FF:000013">
    <property type="entry name" value="Pantothenate synthetase"/>
    <property type="match status" value="1"/>
</dbReference>
<comment type="subunit">
    <text evidence="8">Homodimer.</text>
</comment>
<gene>
    <name evidence="8" type="primary">panC</name>
    <name evidence="9" type="ORF">FJY68_07595</name>
</gene>
<dbReference type="CDD" id="cd00560">
    <property type="entry name" value="PanC"/>
    <property type="match status" value="1"/>
</dbReference>
<dbReference type="GO" id="GO:0005829">
    <property type="term" value="C:cytosol"/>
    <property type="evidence" value="ECO:0007669"/>
    <property type="project" value="TreeGrafter"/>
</dbReference>
<dbReference type="NCBIfam" id="TIGR00125">
    <property type="entry name" value="cyt_tran_rel"/>
    <property type="match status" value="1"/>
</dbReference>
<organism evidence="9 10">
    <name type="scientific">candidate division WOR-3 bacterium</name>
    <dbReference type="NCBI Taxonomy" id="2052148"/>
    <lineage>
        <taxon>Bacteria</taxon>
        <taxon>Bacteria division WOR-3</taxon>
    </lineage>
</organism>
<comment type="pathway">
    <text evidence="1 8">Cofactor biosynthesis; (R)-pantothenate biosynthesis; (R)-pantothenate from (R)-pantoate and beta-alanine: step 1/1.</text>
</comment>
<dbReference type="InterPro" id="IPR014729">
    <property type="entry name" value="Rossmann-like_a/b/a_fold"/>
</dbReference>
<dbReference type="InterPro" id="IPR042176">
    <property type="entry name" value="Pantoate_ligase_C"/>
</dbReference>
<dbReference type="Pfam" id="PF02569">
    <property type="entry name" value="Pantoate_ligase"/>
    <property type="match status" value="1"/>
</dbReference>
<dbReference type="Gene3D" id="3.40.50.620">
    <property type="entry name" value="HUPs"/>
    <property type="match status" value="1"/>
</dbReference>
<proteinExistence type="inferred from homology"/>
<evidence type="ECO:0000313" key="9">
    <source>
        <dbReference type="EMBL" id="MBM3331696.1"/>
    </source>
</evidence>
<feature type="binding site" evidence="8">
    <location>
        <position position="152"/>
    </location>
    <ligand>
        <name>(R)-pantoate</name>
        <dbReference type="ChEBI" id="CHEBI:15980"/>
    </ligand>
</feature>
<evidence type="ECO:0000256" key="1">
    <source>
        <dbReference type="ARBA" id="ARBA00004990"/>
    </source>
</evidence>
<dbReference type="GO" id="GO:0005524">
    <property type="term" value="F:ATP binding"/>
    <property type="evidence" value="ECO:0007669"/>
    <property type="project" value="UniProtKB-KW"/>
</dbReference>
<evidence type="ECO:0000313" key="10">
    <source>
        <dbReference type="Proteomes" id="UP000779900"/>
    </source>
</evidence>
<feature type="binding site" evidence="8">
    <location>
        <begin position="183"/>
        <end position="186"/>
    </location>
    <ligand>
        <name>ATP</name>
        <dbReference type="ChEBI" id="CHEBI:30616"/>
    </ligand>
</feature>
<reference evidence="9" key="1">
    <citation type="submission" date="2019-03" db="EMBL/GenBank/DDBJ databases">
        <title>Lake Tanganyika Metagenome-Assembled Genomes (MAGs).</title>
        <authorList>
            <person name="Tran P."/>
        </authorList>
    </citation>
    <scope>NUCLEOTIDE SEQUENCE</scope>
    <source>
        <strain evidence="9">K_DeepCast_150m_m2_040</strain>
    </source>
</reference>